<reference evidence="2 3" key="1">
    <citation type="submission" date="2024-01" db="EMBL/GenBank/DDBJ databases">
        <title>A telomere-to-telomere, gap-free genome of sweet tea (Lithocarpus litseifolius).</title>
        <authorList>
            <person name="Zhou J."/>
        </authorList>
    </citation>
    <scope>NUCLEOTIDE SEQUENCE [LARGE SCALE GENOMIC DNA]</scope>
    <source>
        <strain evidence="2">Zhou-2022a</strain>
        <tissue evidence="2">Leaf</tissue>
    </source>
</reference>
<feature type="domain" description="RNase H type-1" evidence="1">
    <location>
        <begin position="74"/>
        <end position="139"/>
    </location>
</feature>
<evidence type="ECO:0000259" key="1">
    <source>
        <dbReference type="Pfam" id="PF13456"/>
    </source>
</evidence>
<dbReference type="InterPro" id="IPR052929">
    <property type="entry name" value="RNase_H-like_EbsB-rel"/>
</dbReference>
<evidence type="ECO:0000313" key="2">
    <source>
        <dbReference type="EMBL" id="KAL0009993.1"/>
    </source>
</evidence>
<gene>
    <name evidence="2" type="ORF">SO802_005101</name>
</gene>
<organism evidence="2 3">
    <name type="scientific">Lithocarpus litseifolius</name>
    <dbReference type="NCBI Taxonomy" id="425828"/>
    <lineage>
        <taxon>Eukaryota</taxon>
        <taxon>Viridiplantae</taxon>
        <taxon>Streptophyta</taxon>
        <taxon>Embryophyta</taxon>
        <taxon>Tracheophyta</taxon>
        <taxon>Spermatophyta</taxon>
        <taxon>Magnoliopsida</taxon>
        <taxon>eudicotyledons</taxon>
        <taxon>Gunneridae</taxon>
        <taxon>Pentapetalae</taxon>
        <taxon>rosids</taxon>
        <taxon>fabids</taxon>
        <taxon>Fagales</taxon>
        <taxon>Fagaceae</taxon>
        <taxon>Lithocarpus</taxon>
    </lineage>
</organism>
<evidence type="ECO:0000313" key="3">
    <source>
        <dbReference type="Proteomes" id="UP001459277"/>
    </source>
</evidence>
<dbReference type="Pfam" id="PF13456">
    <property type="entry name" value="RVT_3"/>
    <property type="match status" value="1"/>
</dbReference>
<accession>A0AAW2DH76</accession>
<proteinExistence type="predicted"/>
<dbReference type="Proteomes" id="UP001459277">
    <property type="component" value="Unassembled WGS sequence"/>
</dbReference>
<name>A0AAW2DH76_9ROSI</name>
<dbReference type="PANTHER" id="PTHR47074:SF11">
    <property type="entry name" value="REVERSE TRANSCRIPTASE-LIKE PROTEIN"/>
    <property type="match status" value="1"/>
</dbReference>
<protein>
    <recommendedName>
        <fullName evidence="1">RNase H type-1 domain-containing protein</fullName>
    </recommendedName>
</protein>
<dbReference type="InterPro" id="IPR002156">
    <property type="entry name" value="RNaseH_domain"/>
</dbReference>
<keyword evidence="3" id="KW-1185">Reference proteome</keyword>
<dbReference type="GO" id="GO:0003676">
    <property type="term" value="F:nucleic acid binding"/>
    <property type="evidence" value="ECO:0007669"/>
    <property type="project" value="InterPro"/>
</dbReference>
<dbReference type="GO" id="GO:0004523">
    <property type="term" value="F:RNA-DNA hybrid ribonuclease activity"/>
    <property type="evidence" value="ECO:0007669"/>
    <property type="project" value="InterPro"/>
</dbReference>
<dbReference type="PANTHER" id="PTHR47074">
    <property type="entry name" value="BNAC02G40300D PROTEIN"/>
    <property type="match status" value="1"/>
</dbReference>
<sequence>MLSVKQEARMWILKNIFGREFGGYRFLTRLNSSFGELVQEDYRKEVFAISAWFLWNRRNAIHLGRPVHLRLISSHWRRVIFEGDSAMVINALNQGSAGLSTYGVVIEDIPCQAMVFQFSVFNHASRSCNCVADASAKKAEGSRGTQMWLNDPPKDIASLLLFDVY</sequence>
<comment type="caution">
    <text evidence="2">The sequence shown here is derived from an EMBL/GenBank/DDBJ whole genome shotgun (WGS) entry which is preliminary data.</text>
</comment>
<dbReference type="EMBL" id="JAZDWU010000002">
    <property type="protein sequence ID" value="KAL0009993.1"/>
    <property type="molecule type" value="Genomic_DNA"/>
</dbReference>
<dbReference type="AlphaFoldDB" id="A0AAW2DH76"/>